<sequence>MSDGVRRLTVEEFFHYYRLTEITQSKGMYSFVPRSSLLRLVCDTPDFNKNWKSQYFFIEEPTQATRHYDLQVRQQGGQPSKGTGLVKSSTKRKQPEKSDRLPKKPKIDPEPVMGLKAEAKKMVTPLDQGRGKGFIKDPAFVTENPPVLLREDSKYMLEKLSSIITSDDYEELSNHATEAMGETRLFSIAQAMLMMKGLMVHYLNHKTALNRIRVKEEAILEYRDSDALLVELISSFADGFDDALHQVKSSNPNLGLSNVSIKDQAKSSVQLVVSESTEDLFAVDALFEDPHDDGEAA</sequence>
<comment type="caution">
    <text evidence="2">The sequence shown here is derived from an EMBL/GenBank/DDBJ whole genome shotgun (WGS) entry which is preliminary data.</text>
</comment>
<feature type="region of interest" description="Disordered" evidence="1">
    <location>
        <begin position="73"/>
        <end position="111"/>
    </location>
</feature>
<accession>A0AAW2C7N2</accession>
<dbReference type="AlphaFoldDB" id="A0AAW2C7N2"/>
<evidence type="ECO:0000313" key="3">
    <source>
        <dbReference type="Proteomes" id="UP001459277"/>
    </source>
</evidence>
<dbReference type="Proteomes" id="UP001459277">
    <property type="component" value="Unassembled WGS sequence"/>
</dbReference>
<name>A0AAW2C7N2_9ROSI</name>
<protein>
    <submittedName>
        <fullName evidence="2">Uncharacterized protein</fullName>
    </submittedName>
</protein>
<keyword evidence="3" id="KW-1185">Reference proteome</keyword>
<evidence type="ECO:0000256" key="1">
    <source>
        <dbReference type="SAM" id="MobiDB-lite"/>
    </source>
</evidence>
<proteinExistence type="predicted"/>
<reference evidence="2 3" key="1">
    <citation type="submission" date="2024-01" db="EMBL/GenBank/DDBJ databases">
        <title>A telomere-to-telomere, gap-free genome of sweet tea (Lithocarpus litseifolius).</title>
        <authorList>
            <person name="Zhou J."/>
        </authorList>
    </citation>
    <scope>NUCLEOTIDE SEQUENCE [LARGE SCALE GENOMIC DNA]</scope>
    <source>
        <strain evidence="2">Zhou-2022a</strain>
        <tissue evidence="2">Leaf</tissue>
    </source>
</reference>
<gene>
    <name evidence="2" type="ORF">SO802_022677</name>
</gene>
<dbReference type="EMBL" id="JAZDWU010000008">
    <property type="protein sequence ID" value="KAK9992974.1"/>
    <property type="molecule type" value="Genomic_DNA"/>
</dbReference>
<organism evidence="2 3">
    <name type="scientific">Lithocarpus litseifolius</name>
    <dbReference type="NCBI Taxonomy" id="425828"/>
    <lineage>
        <taxon>Eukaryota</taxon>
        <taxon>Viridiplantae</taxon>
        <taxon>Streptophyta</taxon>
        <taxon>Embryophyta</taxon>
        <taxon>Tracheophyta</taxon>
        <taxon>Spermatophyta</taxon>
        <taxon>Magnoliopsida</taxon>
        <taxon>eudicotyledons</taxon>
        <taxon>Gunneridae</taxon>
        <taxon>Pentapetalae</taxon>
        <taxon>rosids</taxon>
        <taxon>fabids</taxon>
        <taxon>Fagales</taxon>
        <taxon>Fagaceae</taxon>
        <taxon>Lithocarpus</taxon>
    </lineage>
</organism>
<feature type="compositionally biased region" description="Basic and acidic residues" evidence="1">
    <location>
        <begin position="93"/>
        <end position="109"/>
    </location>
</feature>
<evidence type="ECO:0000313" key="2">
    <source>
        <dbReference type="EMBL" id="KAK9992974.1"/>
    </source>
</evidence>